<dbReference type="EMBL" id="SOZI01000076">
    <property type="protein sequence ID" value="TNY20103.1"/>
    <property type="molecule type" value="Genomic_DNA"/>
</dbReference>
<protein>
    <submittedName>
        <fullName evidence="2">Uncharacterized protein</fullName>
    </submittedName>
</protein>
<evidence type="ECO:0000313" key="3">
    <source>
        <dbReference type="Proteomes" id="UP000311382"/>
    </source>
</evidence>
<evidence type="ECO:0000313" key="2">
    <source>
        <dbReference type="EMBL" id="TNY20103.1"/>
    </source>
</evidence>
<dbReference type="AlphaFoldDB" id="A0A5C5FTD0"/>
<proteinExistence type="predicted"/>
<feature type="region of interest" description="Disordered" evidence="1">
    <location>
        <begin position="416"/>
        <end position="474"/>
    </location>
</feature>
<feature type="compositionally biased region" description="Low complexity" evidence="1">
    <location>
        <begin position="326"/>
        <end position="352"/>
    </location>
</feature>
<feature type="compositionally biased region" description="Low complexity" evidence="1">
    <location>
        <begin position="146"/>
        <end position="166"/>
    </location>
</feature>
<name>A0A5C5FTD0_9BASI</name>
<dbReference type="Proteomes" id="UP000311382">
    <property type="component" value="Unassembled WGS sequence"/>
</dbReference>
<gene>
    <name evidence="2" type="ORF">DMC30DRAFT_271385</name>
</gene>
<feature type="compositionally biased region" description="Low complexity" evidence="1">
    <location>
        <begin position="297"/>
        <end position="310"/>
    </location>
</feature>
<feature type="region of interest" description="Disordered" evidence="1">
    <location>
        <begin position="277"/>
        <end position="352"/>
    </location>
</feature>
<feature type="compositionally biased region" description="Polar residues" evidence="1">
    <location>
        <begin position="74"/>
        <end position="99"/>
    </location>
</feature>
<evidence type="ECO:0000256" key="1">
    <source>
        <dbReference type="SAM" id="MobiDB-lite"/>
    </source>
</evidence>
<feature type="region of interest" description="Disordered" evidence="1">
    <location>
        <begin position="74"/>
        <end position="105"/>
    </location>
</feature>
<feature type="compositionally biased region" description="Low complexity" evidence="1">
    <location>
        <begin position="453"/>
        <end position="474"/>
    </location>
</feature>
<accession>A0A5C5FTD0</accession>
<feature type="compositionally biased region" description="Basic residues" evidence="1">
    <location>
        <begin position="427"/>
        <end position="449"/>
    </location>
</feature>
<reference evidence="2 3" key="1">
    <citation type="submission" date="2019-03" db="EMBL/GenBank/DDBJ databases">
        <title>Rhodosporidium diobovatum UCD-FST 08-225 genome sequencing, assembly, and annotation.</title>
        <authorList>
            <person name="Fakankun I.U."/>
            <person name="Fristensky B."/>
            <person name="Levin D.B."/>
        </authorList>
    </citation>
    <scope>NUCLEOTIDE SEQUENCE [LARGE SCALE GENOMIC DNA]</scope>
    <source>
        <strain evidence="2 3">UCD-FST 08-225</strain>
    </source>
</reference>
<organism evidence="2 3">
    <name type="scientific">Rhodotorula diobovata</name>
    <dbReference type="NCBI Taxonomy" id="5288"/>
    <lineage>
        <taxon>Eukaryota</taxon>
        <taxon>Fungi</taxon>
        <taxon>Dikarya</taxon>
        <taxon>Basidiomycota</taxon>
        <taxon>Pucciniomycotina</taxon>
        <taxon>Microbotryomycetes</taxon>
        <taxon>Sporidiobolales</taxon>
        <taxon>Sporidiobolaceae</taxon>
        <taxon>Rhodotorula</taxon>
    </lineage>
</organism>
<feature type="region of interest" description="Disordered" evidence="1">
    <location>
        <begin position="146"/>
        <end position="181"/>
    </location>
</feature>
<keyword evidence="3" id="KW-1185">Reference proteome</keyword>
<sequence length="474" mass="48058">MRLVRSATASAVNCTSAAKTSSSSSSAPARMLCGLGLTGRFGGTNDDARMALVGEACSSSCSCSSSSSCSQARSRLSSPANTHSGTTSVDNARPSSSDGSVGPTPLALGTGGAEYGKLLCGVCGGMRSARPLDAGLVVATASSTSSIRSGGLSTSSGGTSALSRATQAERSNEEVDEGEREREGMLGRGCGCCAGGRGSVDERGEKKSTVAGAFAGAGAGHGGVVALDGLEAPPRYECEDSWMSCECVSPMVGSPPPPDASRADVAGSRCVSLSSIGSVSSRGTRRKSPYVDTRRMSLLPPGAPLPSSSPTGCGVATLATSAPVRSLAGRASPSSAGSPPSQPAESRSSSTAAAASTVRDFFALGPTTKRKLDWRFLAERDADAPVVSVALTFPSESRPCSAKSAAGVGARWCRGSRRRCTRDGRVNHRRERSKQKAHTVRQARPHRPPRPPSQSAAWASSPASLSPPSWPSAA</sequence>
<comment type="caution">
    <text evidence="2">The sequence shown here is derived from an EMBL/GenBank/DDBJ whole genome shotgun (WGS) entry which is preliminary data.</text>
</comment>